<evidence type="ECO:0000313" key="3">
    <source>
        <dbReference type="Proteomes" id="UP000622552"/>
    </source>
</evidence>
<dbReference type="GO" id="GO:0043041">
    <property type="term" value="P:amino acid activation for nonribosomal peptide biosynthetic process"/>
    <property type="evidence" value="ECO:0007669"/>
    <property type="project" value="TreeGrafter"/>
</dbReference>
<dbReference type="PANTHER" id="PTHR45527">
    <property type="entry name" value="NONRIBOSOMAL PEPTIDE SYNTHETASE"/>
    <property type="match status" value="1"/>
</dbReference>
<accession>A0A8J7GLZ6</accession>
<dbReference type="GO" id="GO:0009366">
    <property type="term" value="C:enterobactin synthetase complex"/>
    <property type="evidence" value="ECO:0007669"/>
    <property type="project" value="TreeGrafter"/>
</dbReference>
<comment type="caution">
    <text evidence="2">The sequence shown here is derived from an EMBL/GenBank/DDBJ whole genome shotgun (WGS) entry which is preliminary data.</text>
</comment>
<feature type="domain" description="Condensation" evidence="1">
    <location>
        <begin position="1"/>
        <end position="399"/>
    </location>
</feature>
<dbReference type="Gene3D" id="3.30.559.30">
    <property type="entry name" value="Nonribosomal peptide synthetase, condensation domain"/>
    <property type="match status" value="1"/>
</dbReference>
<dbReference type="GO" id="GO:0008610">
    <property type="term" value="P:lipid biosynthetic process"/>
    <property type="evidence" value="ECO:0007669"/>
    <property type="project" value="UniProtKB-ARBA"/>
</dbReference>
<dbReference type="InterPro" id="IPR023213">
    <property type="entry name" value="CAT-like_dom_sf"/>
</dbReference>
<dbReference type="GO" id="GO:0047527">
    <property type="term" value="F:2,3-dihydroxybenzoate-serine ligase activity"/>
    <property type="evidence" value="ECO:0007669"/>
    <property type="project" value="TreeGrafter"/>
</dbReference>
<dbReference type="InterPro" id="IPR001242">
    <property type="entry name" value="Condensation_dom"/>
</dbReference>
<reference evidence="2" key="1">
    <citation type="submission" date="2020-11" db="EMBL/GenBank/DDBJ databases">
        <title>Sequencing the genomes of 1000 actinobacteria strains.</title>
        <authorList>
            <person name="Klenk H.-P."/>
        </authorList>
    </citation>
    <scope>NUCLEOTIDE SEQUENCE</scope>
    <source>
        <strain evidence="2">DSM 45356</strain>
    </source>
</reference>
<name>A0A8J7GLZ6_9ACTN</name>
<dbReference type="GO" id="GO:0031177">
    <property type="term" value="F:phosphopantetheine binding"/>
    <property type="evidence" value="ECO:0007669"/>
    <property type="project" value="TreeGrafter"/>
</dbReference>
<protein>
    <recommendedName>
        <fullName evidence="1">Condensation domain-containing protein</fullName>
    </recommendedName>
</protein>
<dbReference type="AlphaFoldDB" id="A0A8J7GLZ6"/>
<dbReference type="GO" id="GO:0009239">
    <property type="term" value="P:enterobactin biosynthetic process"/>
    <property type="evidence" value="ECO:0007669"/>
    <property type="project" value="TreeGrafter"/>
</dbReference>
<dbReference type="EMBL" id="JADOUF010000001">
    <property type="protein sequence ID" value="MBG6134023.1"/>
    <property type="molecule type" value="Genomic_DNA"/>
</dbReference>
<evidence type="ECO:0000259" key="1">
    <source>
        <dbReference type="Pfam" id="PF00668"/>
    </source>
</evidence>
<dbReference type="PANTHER" id="PTHR45527:SF1">
    <property type="entry name" value="FATTY ACID SYNTHASE"/>
    <property type="match status" value="1"/>
</dbReference>
<proteinExistence type="predicted"/>
<dbReference type="Proteomes" id="UP000622552">
    <property type="component" value="Unassembled WGS sequence"/>
</dbReference>
<evidence type="ECO:0000313" key="2">
    <source>
        <dbReference type="EMBL" id="MBG6134023.1"/>
    </source>
</evidence>
<organism evidence="2 3">
    <name type="scientific">Longispora fulva</name>
    <dbReference type="NCBI Taxonomy" id="619741"/>
    <lineage>
        <taxon>Bacteria</taxon>
        <taxon>Bacillati</taxon>
        <taxon>Actinomycetota</taxon>
        <taxon>Actinomycetes</taxon>
        <taxon>Micromonosporales</taxon>
        <taxon>Micromonosporaceae</taxon>
        <taxon>Longispora</taxon>
    </lineage>
</organism>
<sequence length="403" mass="44283">MQRSMLAHEALADRPIYNMPLRFGLTGTVDEEVLGQAFRYAVRRHPALSAHYDVDVAVLTDRPAEFELSHVTCASPEDAAAALGDLWDVPFDLAAELPVRARLVSVAPGEYHLGICVHHVAGDSWSLTLLLNELGSAYATLCRGGTPDATGGPDFFDHAAREQVTSWDHSWWRERLRDVRPQPFPREIEPDEEDSGRILDFPLRLDAAHTRGVRRLAREARVSPATVLFAAVSDAVSDGDTTRETVVGLPVALRDTDALQRTVGPLLNTLPVRTSWRTGVAGRGIVHTHAEAIGDAMAHKEMPLSQILRAAEIRRVPGTAPLFLHLVNIDTEVPRLRLPGIRATAHTVPLRWAQLPACWEFGWATVGNLEGTLRVATDAFDEELANMLVADFRSSLARVLSDL</sequence>
<dbReference type="Gene3D" id="3.30.559.10">
    <property type="entry name" value="Chloramphenicol acetyltransferase-like domain"/>
    <property type="match status" value="1"/>
</dbReference>
<dbReference type="SUPFAM" id="SSF52777">
    <property type="entry name" value="CoA-dependent acyltransferases"/>
    <property type="match status" value="2"/>
</dbReference>
<gene>
    <name evidence="2" type="ORF">IW245_000217</name>
</gene>
<keyword evidence="3" id="KW-1185">Reference proteome</keyword>
<dbReference type="GO" id="GO:0005829">
    <property type="term" value="C:cytosol"/>
    <property type="evidence" value="ECO:0007669"/>
    <property type="project" value="TreeGrafter"/>
</dbReference>
<dbReference type="Pfam" id="PF00668">
    <property type="entry name" value="Condensation"/>
    <property type="match status" value="1"/>
</dbReference>